<dbReference type="SUPFAM" id="SSF110997">
    <property type="entry name" value="Sporulation related repeat"/>
    <property type="match status" value="1"/>
</dbReference>
<dbReference type="InterPro" id="IPR007730">
    <property type="entry name" value="SPOR-like_dom"/>
</dbReference>
<dbReference type="GO" id="GO:0030428">
    <property type="term" value="C:cell septum"/>
    <property type="evidence" value="ECO:0007669"/>
    <property type="project" value="TreeGrafter"/>
</dbReference>
<dbReference type="Gene3D" id="3.30.70.1070">
    <property type="entry name" value="Sporulation related repeat"/>
    <property type="match status" value="1"/>
</dbReference>
<keyword evidence="2" id="KW-0472">Membrane</keyword>
<feature type="region of interest" description="Disordered" evidence="1">
    <location>
        <begin position="88"/>
        <end position="110"/>
    </location>
</feature>
<organism evidence="4 5">
    <name type="scientific">Duganella fentianensis</name>
    <dbReference type="NCBI Taxonomy" id="2692177"/>
    <lineage>
        <taxon>Bacteria</taxon>
        <taxon>Pseudomonadati</taxon>
        <taxon>Pseudomonadota</taxon>
        <taxon>Betaproteobacteria</taxon>
        <taxon>Burkholderiales</taxon>
        <taxon>Oxalobacteraceae</taxon>
        <taxon>Telluria group</taxon>
        <taxon>Duganella</taxon>
    </lineage>
</organism>
<feature type="region of interest" description="Disordered" evidence="1">
    <location>
        <begin position="227"/>
        <end position="254"/>
    </location>
</feature>
<comment type="caution">
    <text evidence="4">The sequence shown here is derived from an EMBL/GenBank/DDBJ whole genome shotgun (WGS) entry which is preliminary data.</text>
</comment>
<dbReference type="RefSeq" id="WP_161034077.1">
    <property type="nucleotide sequence ID" value="NZ_WWCL01000001.1"/>
</dbReference>
<dbReference type="PANTHER" id="PTHR38687:SF1">
    <property type="entry name" value="CELL DIVISION PROTEIN DEDD"/>
    <property type="match status" value="1"/>
</dbReference>
<sequence length="351" mass="36766">MGLFSKLGKNKQDTAGQDSGYYSSADEQTMTERARSKRASSANSKGRGGRERDADDPMLPEKKRARRRLVGAIALALGVAIGLPMVLDSEPKPLSSDIEIKIPPKDRTDAAGMTPVVAQSAALDAKEEIVDPGKAGRGALSLKADATISAPAAAAEAAPAAGTPAKVAPVRVESAQAEPELRSDSRARSEAIVRARQEREAKAEAQARQDADYKLEVERKMAEVKAAADAKARAAAAKQAGESARPGGDAKAAEDARALAILEGKPAAKPAAAAAEGNQKFVLQVAALTDHDKVEELRDKLKKAGISSFTEKTPSGDRTRVRVGPFSNKDDAEKVRAKLSSMGLSGRVEAQ</sequence>
<feature type="region of interest" description="Disordered" evidence="1">
    <location>
        <begin position="1"/>
        <end position="63"/>
    </location>
</feature>
<accession>A0A845HXC9</accession>
<feature type="region of interest" description="Disordered" evidence="1">
    <location>
        <begin position="151"/>
        <end position="210"/>
    </location>
</feature>
<dbReference type="PANTHER" id="PTHR38687">
    <property type="entry name" value="CELL DIVISION PROTEIN DEDD-RELATED"/>
    <property type="match status" value="1"/>
</dbReference>
<feature type="compositionally biased region" description="Polar residues" evidence="1">
    <location>
        <begin position="13"/>
        <end position="28"/>
    </location>
</feature>
<evidence type="ECO:0000256" key="2">
    <source>
        <dbReference type="SAM" id="Phobius"/>
    </source>
</evidence>
<keyword evidence="2" id="KW-1133">Transmembrane helix</keyword>
<dbReference type="GO" id="GO:0042834">
    <property type="term" value="F:peptidoglycan binding"/>
    <property type="evidence" value="ECO:0007669"/>
    <property type="project" value="InterPro"/>
</dbReference>
<feature type="region of interest" description="Disordered" evidence="1">
    <location>
        <begin position="302"/>
        <end position="351"/>
    </location>
</feature>
<dbReference type="EMBL" id="WWCL01000001">
    <property type="protein sequence ID" value="MYN44387.1"/>
    <property type="molecule type" value="Genomic_DNA"/>
</dbReference>
<evidence type="ECO:0000313" key="4">
    <source>
        <dbReference type="EMBL" id="MYN44387.1"/>
    </source>
</evidence>
<feature type="compositionally biased region" description="Basic and acidic residues" evidence="1">
    <location>
        <begin position="179"/>
        <end position="210"/>
    </location>
</feature>
<dbReference type="Pfam" id="PF05036">
    <property type="entry name" value="SPOR"/>
    <property type="match status" value="1"/>
</dbReference>
<keyword evidence="2" id="KW-0812">Transmembrane</keyword>
<dbReference type="Proteomes" id="UP000444316">
    <property type="component" value="Unassembled WGS sequence"/>
</dbReference>
<feature type="compositionally biased region" description="Low complexity" evidence="1">
    <location>
        <begin position="151"/>
        <end position="169"/>
    </location>
</feature>
<evidence type="ECO:0000259" key="3">
    <source>
        <dbReference type="PROSITE" id="PS51724"/>
    </source>
</evidence>
<feature type="transmembrane region" description="Helical" evidence="2">
    <location>
        <begin position="69"/>
        <end position="87"/>
    </location>
</feature>
<name>A0A845HXC9_9BURK</name>
<dbReference type="InterPro" id="IPR052521">
    <property type="entry name" value="Cell_div_SPOR-domain"/>
</dbReference>
<feature type="domain" description="SPOR" evidence="3">
    <location>
        <begin position="275"/>
        <end position="351"/>
    </location>
</feature>
<feature type="compositionally biased region" description="Basic and acidic residues" evidence="1">
    <location>
        <begin position="98"/>
        <end position="109"/>
    </location>
</feature>
<gene>
    <name evidence="4" type="ORF">GTP23_04780</name>
</gene>
<dbReference type="InterPro" id="IPR036680">
    <property type="entry name" value="SPOR-like_sf"/>
</dbReference>
<dbReference type="GO" id="GO:0032153">
    <property type="term" value="C:cell division site"/>
    <property type="evidence" value="ECO:0007669"/>
    <property type="project" value="TreeGrafter"/>
</dbReference>
<evidence type="ECO:0000313" key="5">
    <source>
        <dbReference type="Proteomes" id="UP000444316"/>
    </source>
</evidence>
<dbReference type="PROSITE" id="PS51724">
    <property type="entry name" value="SPOR"/>
    <property type="match status" value="1"/>
</dbReference>
<reference evidence="4" key="1">
    <citation type="submission" date="2019-12" db="EMBL/GenBank/DDBJ databases">
        <title>Novel species isolated from a subtropical stream in China.</title>
        <authorList>
            <person name="Lu H."/>
        </authorList>
    </citation>
    <scope>NUCLEOTIDE SEQUENCE [LARGE SCALE GENOMIC DNA]</scope>
    <source>
        <strain evidence="4">FT93W</strain>
    </source>
</reference>
<evidence type="ECO:0000256" key="1">
    <source>
        <dbReference type="SAM" id="MobiDB-lite"/>
    </source>
</evidence>
<proteinExistence type="predicted"/>
<protein>
    <submittedName>
        <fullName evidence="4">Sporulation protein</fullName>
    </submittedName>
</protein>
<feature type="compositionally biased region" description="Basic and acidic residues" evidence="1">
    <location>
        <begin position="48"/>
        <end position="62"/>
    </location>
</feature>
<dbReference type="GO" id="GO:0032506">
    <property type="term" value="P:cytokinetic process"/>
    <property type="evidence" value="ECO:0007669"/>
    <property type="project" value="TreeGrafter"/>
</dbReference>
<keyword evidence="5" id="KW-1185">Reference proteome</keyword>
<dbReference type="AlphaFoldDB" id="A0A845HXC9"/>